<dbReference type="SUPFAM" id="SSF57701">
    <property type="entry name" value="Zn2/Cys6 DNA-binding domain"/>
    <property type="match status" value="1"/>
</dbReference>
<evidence type="ECO:0000256" key="1">
    <source>
        <dbReference type="ARBA" id="ARBA00023242"/>
    </source>
</evidence>
<dbReference type="PROSITE" id="PS50048">
    <property type="entry name" value="ZN2_CY6_FUNGAL_2"/>
    <property type="match status" value="1"/>
</dbReference>
<feature type="domain" description="Zn(2)-C6 fungal-type" evidence="3">
    <location>
        <begin position="69"/>
        <end position="99"/>
    </location>
</feature>
<comment type="caution">
    <text evidence="4">The sequence shown here is derived from an EMBL/GenBank/DDBJ whole genome shotgun (WGS) entry which is preliminary data.</text>
</comment>
<dbReference type="InterPro" id="IPR001138">
    <property type="entry name" value="Zn2Cys6_DnaBD"/>
</dbReference>
<dbReference type="Pfam" id="PF00172">
    <property type="entry name" value="Zn_clus"/>
    <property type="match status" value="1"/>
</dbReference>
<dbReference type="SMART" id="SM00066">
    <property type="entry name" value="GAL4"/>
    <property type="match status" value="1"/>
</dbReference>
<feature type="region of interest" description="Disordered" evidence="2">
    <location>
        <begin position="359"/>
        <end position="378"/>
    </location>
</feature>
<protein>
    <recommendedName>
        <fullName evidence="3">Zn(2)-C6 fungal-type domain-containing protein</fullName>
    </recommendedName>
</protein>
<gene>
    <name evidence="4" type="ORF">SCUCBS95973_002206</name>
</gene>
<dbReference type="PANTHER" id="PTHR47785">
    <property type="entry name" value="ZN(II)2CYS6 TRANSCRIPTION FACTOR (EUROFUNG)-RELATED-RELATED"/>
    <property type="match status" value="1"/>
</dbReference>
<organism evidence="4 5">
    <name type="scientific">Sporothrix curviconia</name>
    <dbReference type="NCBI Taxonomy" id="1260050"/>
    <lineage>
        <taxon>Eukaryota</taxon>
        <taxon>Fungi</taxon>
        <taxon>Dikarya</taxon>
        <taxon>Ascomycota</taxon>
        <taxon>Pezizomycotina</taxon>
        <taxon>Sordariomycetes</taxon>
        <taxon>Sordariomycetidae</taxon>
        <taxon>Ophiostomatales</taxon>
        <taxon>Ophiostomataceae</taxon>
        <taxon>Sporothrix</taxon>
    </lineage>
</organism>
<evidence type="ECO:0000259" key="3">
    <source>
        <dbReference type="PROSITE" id="PS50048"/>
    </source>
</evidence>
<sequence length="854" mass="90342">MHSGGGGGARHHRPSVTSVSSVPSVPGFPSSPIGPAPTPTQTPTQTPAAAPSSITGSQRKERGAIAAQACDTCRSRKQKCDEQRPKCGTCQKFRLDCHYREPQPTKKDKTLGEILDRLKSVENKIDRLGGCGGLDDVLQPPSQTPPAGASTATATATTLPDYRYSSGVYQMLGWPVIQQLLAPVAARRPQLYVKALASEHAAQSVVVGLHHTERLPSDVVSVVSGVVSGVPGVPGVPGIPNMSVPVSGMPASMPVPGIRQSRGDSNAGMMAAGSHSHSHTPAPGFYPPTPVSVSVPLPLASFPAASPSMVSAPAPVSSVLSWDTLFRLSSAYFDSFNYIAPIVDRQTFLTTTLPAMLDDKNQGSHQHQHHLPSSDSDGDSESAAALVYLVAALGDVAMANAQGAPVLGSLGVKGGTVSHPPGIALFNEARRRMGFAMSACSLESVQIHALAGKPAELSSPRADLIRQIFWYCLIVETHFNLELGLPLTGVDRFEDLVGLPSFSGPYSQDDYLANQASHFQEHFASQIVLCRLCVAFHASATSSSSFPAAIRQMALQLKGWRGMLSPHLRWQEARPADFPNTDSTADAGIDNMGPDIPADLDLDLDLTASPDEVMFDNSSINAPAPAISGVLGVSSSMMFPTTARSTTSSSSTGTTAVGSLSASTSSIPPQPSLSSTSTTTTSTAAVPSATMFSADLDAVPVAYPFALDLQVALLRSRYYYTKFLVYKPCLYKVLHAAHSEDSVSEEDAAGAAACLQACLSWPVALSPTATHKRLIPCVFFYTQQFLGTLLILRLAAQLPVLQRITSTRCGGARFVHAARETASMCISWLRDLRGVDHAAAWAWALVQDLYHLEE</sequence>
<feature type="compositionally biased region" description="Low complexity" evidence="2">
    <location>
        <begin position="41"/>
        <end position="51"/>
    </location>
</feature>
<dbReference type="PANTHER" id="PTHR47785:SF6">
    <property type="entry name" value="ZN(II)2CYS6 TRANSCRIPTION FACTOR (EUROFUNG)"/>
    <property type="match status" value="1"/>
</dbReference>
<proteinExistence type="predicted"/>
<evidence type="ECO:0000313" key="5">
    <source>
        <dbReference type="Proteomes" id="UP001642405"/>
    </source>
</evidence>
<feature type="region of interest" description="Disordered" evidence="2">
    <location>
        <begin position="1"/>
        <end position="62"/>
    </location>
</feature>
<reference evidence="4 5" key="1">
    <citation type="submission" date="2024-01" db="EMBL/GenBank/DDBJ databases">
        <authorList>
            <person name="Allen C."/>
            <person name="Tagirdzhanova G."/>
        </authorList>
    </citation>
    <scope>NUCLEOTIDE SEQUENCE [LARGE SCALE GENOMIC DNA]</scope>
</reference>
<dbReference type="CDD" id="cd12148">
    <property type="entry name" value="fungal_TF_MHR"/>
    <property type="match status" value="1"/>
</dbReference>
<dbReference type="Proteomes" id="UP001642405">
    <property type="component" value="Unassembled WGS sequence"/>
</dbReference>
<keyword evidence="1" id="KW-0539">Nucleus</keyword>
<dbReference type="InterPro" id="IPR053181">
    <property type="entry name" value="EcdB-like_regulator"/>
</dbReference>
<dbReference type="PROSITE" id="PS00463">
    <property type="entry name" value="ZN2_CY6_FUNGAL_1"/>
    <property type="match status" value="1"/>
</dbReference>
<feature type="region of interest" description="Disordered" evidence="2">
    <location>
        <begin position="642"/>
        <end position="680"/>
    </location>
</feature>
<dbReference type="Gene3D" id="4.10.240.10">
    <property type="entry name" value="Zn(2)-C6 fungal-type DNA-binding domain"/>
    <property type="match status" value="1"/>
</dbReference>
<dbReference type="InterPro" id="IPR036864">
    <property type="entry name" value="Zn2-C6_fun-type_DNA-bd_sf"/>
</dbReference>
<accession>A0ABP0B4Y6</accession>
<dbReference type="CDD" id="cd00067">
    <property type="entry name" value="GAL4"/>
    <property type="match status" value="1"/>
</dbReference>
<evidence type="ECO:0000313" key="4">
    <source>
        <dbReference type="EMBL" id="CAK7214614.1"/>
    </source>
</evidence>
<feature type="compositionally biased region" description="Low complexity" evidence="2">
    <location>
        <begin position="15"/>
        <end position="31"/>
    </location>
</feature>
<dbReference type="EMBL" id="CAWUHB010000008">
    <property type="protein sequence ID" value="CAK7214614.1"/>
    <property type="molecule type" value="Genomic_DNA"/>
</dbReference>
<name>A0ABP0B4Y6_9PEZI</name>
<evidence type="ECO:0000256" key="2">
    <source>
        <dbReference type="SAM" id="MobiDB-lite"/>
    </source>
</evidence>
<keyword evidence="5" id="KW-1185">Reference proteome</keyword>